<dbReference type="VEuPathDB" id="FungiDB:FOC4_g10000147"/>
<gene>
    <name evidence="1" type="ORF">FRV6_14225</name>
</gene>
<sequence>MKMSIATMIEEENEDDHGPGEEYINKCGQVETETYCNESNEYCDANSNEDVSSKTLLYRLQKSPFRGTPVTNSGYWNMETCHKYLDASVELIKSAFAVVYFKPPLGPGLCLSASRRFYQIVNHFDASGSGNNGEYDRIKLVCLTYEYARSEESKGNFLSAFFQSAALPMDGEEAIDLGDADLEAELRTSLFNFAEYLFDNFFLPLKASTKKTPQPSPATHSAVQRT</sequence>
<dbReference type="AlphaFoldDB" id="A0A2H3TNE7"/>
<dbReference type="Proteomes" id="UP000219369">
    <property type="component" value="Unassembled WGS sequence"/>
</dbReference>
<organism evidence="1 2">
    <name type="scientific">Fusarium oxysporum</name>
    <name type="common">Fusarium vascular wilt</name>
    <dbReference type="NCBI Taxonomy" id="5507"/>
    <lineage>
        <taxon>Eukaryota</taxon>
        <taxon>Fungi</taxon>
        <taxon>Dikarya</taxon>
        <taxon>Ascomycota</taxon>
        <taxon>Pezizomycotina</taxon>
        <taxon>Sordariomycetes</taxon>
        <taxon>Hypocreomycetidae</taxon>
        <taxon>Hypocreales</taxon>
        <taxon>Nectriaceae</taxon>
        <taxon>Fusarium</taxon>
        <taxon>Fusarium oxysporum species complex</taxon>
    </lineage>
</organism>
<evidence type="ECO:0008006" key="3">
    <source>
        <dbReference type="Google" id="ProtNLM"/>
    </source>
</evidence>
<dbReference type="VEuPathDB" id="FungiDB:FOMG_17672"/>
<evidence type="ECO:0000313" key="1">
    <source>
        <dbReference type="EMBL" id="SCO90097.1"/>
    </source>
</evidence>
<dbReference type="OrthoDB" id="2104739at2759"/>
<proteinExistence type="predicted"/>
<name>A0A2H3TNE7_FUSOX</name>
<dbReference type="EMBL" id="FMJY01000009">
    <property type="protein sequence ID" value="SCO90097.1"/>
    <property type="molecule type" value="Genomic_DNA"/>
</dbReference>
<evidence type="ECO:0000313" key="2">
    <source>
        <dbReference type="Proteomes" id="UP000219369"/>
    </source>
</evidence>
<dbReference type="VEuPathDB" id="FungiDB:FOC1_g10000397"/>
<accession>A0A2H3TNE7</accession>
<dbReference type="VEuPathDB" id="FungiDB:FOXG_19368"/>
<dbReference type="VEuPathDB" id="FungiDB:FOIG_16900"/>
<reference evidence="2" key="1">
    <citation type="submission" date="2016-09" db="EMBL/GenBank/DDBJ databases">
        <authorList>
            <person name="Guldener U."/>
        </authorList>
    </citation>
    <scope>NUCLEOTIDE SEQUENCE [LARGE SCALE GENOMIC DNA]</scope>
    <source>
        <strain evidence="2">V64-1</strain>
    </source>
</reference>
<protein>
    <recommendedName>
        <fullName evidence="3">HNH nuclease domain-containing protein</fullName>
    </recommendedName>
</protein>